<dbReference type="NCBIfam" id="TIGR00455">
    <property type="entry name" value="apsK"/>
    <property type="match status" value="1"/>
</dbReference>
<comment type="similarity">
    <text evidence="6 7">Belongs to the APS kinase family.</text>
</comment>
<dbReference type="GO" id="GO:0004020">
    <property type="term" value="F:adenylylsulfate kinase activity"/>
    <property type="evidence" value="ECO:0007669"/>
    <property type="project" value="UniProtKB-UniRule"/>
</dbReference>
<organism evidence="9 10">
    <name type="scientific">Burkholderia cenocepacia</name>
    <dbReference type="NCBI Taxonomy" id="95486"/>
    <lineage>
        <taxon>Bacteria</taxon>
        <taxon>Pseudomonadati</taxon>
        <taxon>Pseudomonadota</taxon>
        <taxon>Betaproteobacteria</taxon>
        <taxon>Burkholderiales</taxon>
        <taxon>Burkholderiaceae</taxon>
        <taxon>Burkholderia</taxon>
        <taxon>Burkholderia cepacia complex</taxon>
    </lineage>
</organism>
<dbReference type="HAMAP" id="MF_00065">
    <property type="entry name" value="Adenylyl_sulf_kinase"/>
    <property type="match status" value="1"/>
</dbReference>
<protein>
    <recommendedName>
        <fullName evidence="2 6">Adenylyl-sulfate kinase</fullName>
        <ecNumber evidence="2 6">2.7.1.25</ecNumber>
    </recommendedName>
    <alternativeName>
        <fullName evidence="6">APS kinase</fullName>
    </alternativeName>
    <alternativeName>
        <fullName evidence="6">ATP adenosine-5'-phosphosulfate 3'-phosphotransferase</fullName>
    </alternativeName>
    <alternativeName>
        <fullName evidence="6">Adenosine-5'-phosphosulfate kinase</fullName>
    </alternativeName>
</protein>
<comment type="function">
    <text evidence="6 7">Catalyzes the synthesis of activated sulfate.</text>
</comment>
<evidence type="ECO:0000313" key="9">
    <source>
        <dbReference type="EMBL" id="AIO30766.1"/>
    </source>
</evidence>
<dbReference type="GO" id="GO:0010134">
    <property type="term" value="P:sulfate assimilation via adenylyl sulfate reduction"/>
    <property type="evidence" value="ECO:0007669"/>
    <property type="project" value="TreeGrafter"/>
</dbReference>
<feature type="binding site" evidence="6">
    <location>
        <begin position="39"/>
        <end position="46"/>
    </location>
    <ligand>
        <name>ATP</name>
        <dbReference type="ChEBI" id="CHEBI:30616"/>
    </ligand>
</feature>
<keyword evidence="3 6" id="KW-0808">Transferase</keyword>
<dbReference type="GO" id="GO:0004781">
    <property type="term" value="F:sulfate adenylyltransferase (ATP) activity"/>
    <property type="evidence" value="ECO:0007669"/>
    <property type="project" value="TreeGrafter"/>
</dbReference>
<keyword evidence="4 6" id="KW-0547">Nucleotide-binding</keyword>
<comment type="catalytic activity">
    <reaction evidence="1 6 7">
        <text>adenosine 5'-phosphosulfate + ATP = 3'-phosphoadenylyl sulfate + ADP + H(+)</text>
        <dbReference type="Rhea" id="RHEA:24152"/>
        <dbReference type="ChEBI" id="CHEBI:15378"/>
        <dbReference type="ChEBI" id="CHEBI:30616"/>
        <dbReference type="ChEBI" id="CHEBI:58243"/>
        <dbReference type="ChEBI" id="CHEBI:58339"/>
        <dbReference type="ChEBI" id="CHEBI:456216"/>
        <dbReference type="EC" id="2.7.1.25"/>
    </reaction>
</comment>
<evidence type="ECO:0000256" key="1">
    <source>
        <dbReference type="ARBA" id="ARBA00001823"/>
    </source>
</evidence>
<dbReference type="PANTHER" id="PTHR42700:SF1">
    <property type="entry name" value="SULFATE ADENYLYLTRANSFERASE"/>
    <property type="match status" value="1"/>
</dbReference>
<proteinExistence type="inferred from homology"/>
<dbReference type="EMBL" id="CP007782">
    <property type="protein sequence ID" value="AIO30766.1"/>
    <property type="molecule type" value="Genomic_DNA"/>
</dbReference>
<keyword evidence="10" id="KW-1185">Reference proteome</keyword>
<evidence type="ECO:0000259" key="8">
    <source>
        <dbReference type="Pfam" id="PF01583"/>
    </source>
</evidence>
<dbReference type="SUPFAM" id="SSF52540">
    <property type="entry name" value="P-loop containing nucleoside triphosphate hydrolases"/>
    <property type="match status" value="1"/>
</dbReference>
<dbReference type="InterPro" id="IPR002891">
    <property type="entry name" value="APS"/>
</dbReference>
<dbReference type="KEGG" id="bcen:DM39_7165"/>
<evidence type="ECO:0000256" key="2">
    <source>
        <dbReference type="ARBA" id="ARBA00012121"/>
    </source>
</evidence>
<feature type="active site" description="Phosphoserine intermediate" evidence="6">
    <location>
        <position position="113"/>
    </location>
</feature>
<dbReference type="InterPro" id="IPR050512">
    <property type="entry name" value="Sulf_AdTrans/APS_kinase"/>
</dbReference>
<dbReference type="GO" id="GO:0005524">
    <property type="term" value="F:ATP binding"/>
    <property type="evidence" value="ECO:0007669"/>
    <property type="project" value="UniProtKB-UniRule"/>
</dbReference>
<evidence type="ECO:0000256" key="5">
    <source>
        <dbReference type="ARBA" id="ARBA00022840"/>
    </source>
</evidence>
<dbReference type="Pfam" id="PF01583">
    <property type="entry name" value="APS_kinase"/>
    <property type="match status" value="1"/>
</dbReference>
<comment type="pathway">
    <text evidence="6 7">Sulfur metabolism; hydrogen sulfide biosynthesis; sulfite from sulfate: step 2/3.</text>
</comment>
<reference evidence="9 10" key="1">
    <citation type="submission" date="2014-05" db="EMBL/GenBank/DDBJ databases">
        <authorList>
            <person name="Bishop-Lilly K.A."/>
            <person name="Broomall S.M."/>
            <person name="Chain P.S."/>
            <person name="Chertkov O."/>
            <person name="Coyne S.R."/>
            <person name="Daligault H.E."/>
            <person name="Davenport K.W."/>
            <person name="Erkkila T."/>
            <person name="Frey K.G."/>
            <person name="Gibbons H.S."/>
            <person name="Gu W."/>
            <person name="Jaissle J."/>
            <person name="Johnson S.L."/>
            <person name="Koroleva G.I."/>
            <person name="Ladner J.T."/>
            <person name="Lo C.-C."/>
            <person name="Minogue T.D."/>
            <person name="Munk C."/>
            <person name="Palacios G.F."/>
            <person name="Redden C.L."/>
            <person name="Rosenzweig C.N."/>
            <person name="Scholz M.B."/>
            <person name="Teshima H."/>
            <person name="Xu Y."/>
        </authorList>
    </citation>
    <scope>NUCLEOTIDE SEQUENCE [LARGE SCALE GENOMIC DNA]</scope>
    <source>
        <strain evidence="9 10">DDS 22E-1</strain>
    </source>
</reference>
<dbReference type="GO" id="GO:0005737">
    <property type="term" value="C:cytoplasm"/>
    <property type="evidence" value="ECO:0007669"/>
    <property type="project" value="TreeGrafter"/>
</dbReference>
<keyword evidence="5 6" id="KW-0067">ATP-binding</keyword>
<dbReference type="NCBIfam" id="NF003013">
    <property type="entry name" value="PRK03846.1"/>
    <property type="match status" value="1"/>
</dbReference>
<dbReference type="PANTHER" id="PTHR42700">
    <property type="entry name" value="SULFATE ADENYLYLTRANSFERASE"/>
    <property type="match status" value="1"/>
</dbReference>
<evidence type="ECO:0000256" key="7">
    <source>
        <dbReference type="RuleBase" id="RU004347"/>
    </source>
</evidence>
<dbReference type="AlphaFoldDB" id="A0AAN0VKD0"/>
<keyword evidence="6" id="KW-0597">Phosphoprotein</keyword>
<keyword evidence="6 7" id="KW-0418">Kinase</keyword>
<evidence type="ECO:0000313" key="10">
    <source>
        <dbReference type="Proteomes" id="UP000029413"/>
    </source>
</evidence>
<evidence type="ECO:0000256" key="4">
    <source>
        <dbReference type="ARBA" id="ARBA00022741"/>
    </source>
</evidence>
<name>A0AAN0VKD0_9BURK</name>
<sequence length="215" mass="22273">MKSQSCGLSLPVSSLSVEAADPASAGVAATGGGVLWLTGLPGAGKTTLAQALAVRLRGRGTAAVVLDGDRLRTGLNRDLGFSERDRFENVRRTAEVAALFVEAGIVAIVAMISPRAAMRELARATIGDAFREVYVSTPVDVCAARDPKGLYAKAYRGELPEFTGVSSPYDAPTDAALVLDTASRSIDACVDALLRLASDAFGHGVEAGTTLHGQR</sequence>
<dbReference type="Gene3D" id="3.40.50.300">
    <property type="entry name" value="P-loop containing nucleotide triphosphate hydrolases"/>
    <property type="match status" value="1"/>
</dbReference>
<accession>A0AAN0VKD0</accession>
<evidence type="ECO:0000256" key="6">
    <source>
        <dbReference type="HAMAP-Rule" id="MF_00065"/>
    </source>
</evidence>
<dbReference type="InterPro" id="IPR027417">
    <property type="entry name" value="P-loop_NTPase"/>
</dbReference>
<evidence type="ECO:0000256" key="3">
    <source>
        <dbReference type="ARBA" id="ARBA00022679"/>
    </source>
</evidence>
<dbReference type="GO" id="GO:0019379">
    <property type="term" value="P:sulfate assimilation, phosphoadenylyl sulfate reduction by phosphoadenylyl-sulfate reductase (thioredoxin)"/>
    <property type="evidence" value="ECO:0007669"/>
    <property type="project" value="TreeGrafter"/>
</dbReference>
<dbReference type="GO" id="GO:0070814">
    <property type="term" value="P:hydrogen sulfide biosynthetic process"/>
    <property type="evidence" value="ECO:0007669"/>
    <property type="project" value="UniProtKB-UniRule"/>
</dbReference>
<dbReference type="EC" id="2.7.1.25" evidence="2 6"/>
<dbReference type="CDD" id="cd02027">
    <property type="entry name" value="APSK"/>
    <property type="match status" value="1"/>
</dbReference>
<gene>
    <name evidence="6 9" type="primary">cysC</name>
    <name evidence="9" type="ORF">DM39_7165</name>
</gene>
<dbReference type="InterPro" id="IPR059117">
    <property type="entry name" value="APS_kinase_dom"/>
</dbReference>
<feature type="domain" description="APS kinase" evidence="8">
    <location>
        <begin position="33"/>
        <end position="180"/>
    </location>
</feature>
<dbReference type="Proteomes" id="UP000029413">
    <property type="component" value="Chromosome 3"/>
</dbReference>